<keyword evidence="3" id="KW-0904">Protein phosphatase</keyword>
<proteinExistence type="predicted"/>
<evidence type="ECO:0000256" key="3">
    <source>
        <dbReference type="ARBA" id="ARBA00022912"/>
    </source>
</evidence>
<dbReference type="PANTHER" id="PTHR19134">
    <property type="entry name" value="RECEPTOR-TYPE TYROSINE-PROTEIN PHOSPHATASE"/>
    <property type="match status" value="1"/>
</dbReference>
<name>A0AAD9N375_9ANNE</name>
<dbReference type="SMART" id="SM00194">
    <property type="entry name" value="PTPc"/>
    <property type="match status" value="1"/>
</dbReference>
<dbReference type="PROSITE" id="PS00383">
    <property type="entry name" value="TYR_PHOSPHATASE_1"/>
    <property type="match status" value="2"/>
</dbReference>
<comment type="caution">
    <text evidence="8">The sequence shown here is derived from an EMBL/GenBank/DDBJ whole genome shotgun (WGS) entry which is preliminary data.</text>
</comment>
<comment type="catalytic activity">
    <reaction evidence="4">
        <text>O-phospho-L-tyrosyl-[protein] + H2O = L-tyrosyl-[protein] + phosphate</text>
        <dbReference type="Rhea" id="RHEA:10684"/>
        <dbReference type="Rhea" id="RHEA-COMP:10136"/>
        <dbReference type="Rhea" id="RHEA-COMP:20101"/>
        <dbReference type="ChEBI" id="CHEBI:15377"/>
        <dbReference type="ChEBI" id="CHEBI:43474"/>
        <dbReference type="ChEBI" id="CHEBI:46858"/>
        <dbReference type="ChEBI" id="CHEBI:61978"/>
        <dbReference type="EC" id="3.1.3.48"/>
    </reaction>
</comment>
<dbReference type="Pfam" id="PF00102">
    <property type="entry name" value="Y_phosphatase"/>
    <property type="match status" value="2"/>
</dbReference>
<feature type="domain" description="Tyrosine specific protein phosphatases" evidence="7">
    <location>
        <begin position="340"/>
        <end position="416"/>
    </location>
</feature>
<feature type="domain" description="Tyrosine-protein phosphatase" evidence="6">
    <location>
        <begin position="1"/>
        <end position="123"/>
    </location>
</feature>
<gene>
    <name evidence="8" type="ORF">LSH36_286g02007</name>
</gene>
<dbReference type="InterPro" id="IPR029021">
    <property type="entry name" value="Prot-tyrosine_phosphatase-like"/>
</dbReference>
<keyword evidence="9" id="KW-1185">Reference proteome</keyword>
<dbReference type="PANTHER" id="PTHR19134:SF449">
    <property type="entry name" value="TYROSINE-PROTEIN PHOSPHATASE 1"/>
    <property type="match status" value="1"/>
</dbReference>
<dbReference type="AlphaFoldDB" id="A0AAD9N375"/>
<dbReference type="EMBL" id="JAODUP010000286">
    <property type="protein sequence ID" value="KAK2153788.1"/>
    <property type="molecule type" value="Genomic_DNA"/>
</dbReference>
<feature type="compositionally biased region" description="Basic and acidic residues" evidence="5">
    <location>
        <begin position="172"/>
        <end position="188"/>
    </location>
</feature>
<dbReference type="PRINTS" id="PR00700">
    <property type="entry name" value="PRTYPHPHTASE"/>
</dbReference>
<keyword evidence="2" id="KW-0378">Hydrolase</keyword>
<evidence type="ECO:0000256" key="2">
    <source>
        <dbReference type="ARBA" id="ARBA00022801"/>
    </source>
</evidence>
<evidence type="ECO:0000259" key="6">
    <source>
        <dbReference type="PROSITE" id="PS50055"/>
    </source>
</evidence>
<dbReference type="InterPro" id="IPR003595">
    <property type="entry name" value="Tyr_Pase_cat"/>
</dbReference>
<dbReference type="Proteomes" id="UP001208570">
    <property type="component" value="Unassembled WGS sequence"/>
</dbReference>
<feature type="domain" description="Tyrosine-protein phosphatase" evidence="6">
    <location>
        <begin position="156"/>
        <end position="425"/>
    </location>
</feature>
<feature type="domain" description="Tyrosine specific protein phosphatases" evidence="7">
    <location>
        <begin position="43"/>
        <end position="114"/>
    </location>
</feature>
<evidence type="ECO:0000256" key="5">
    <source>
        <dbReference type="SAM" id="MobiDB-lite"/>
    </source>
</evidence>
<dbReference type="FunFam" id="3.90.190.10:FF:000102">
    <property type="entry name" value="Receptor-type tyrosine-protein phosphatase"/>
    <property type="match status" value="1"/>
</dbReference>
<dbReference type="EC" id="3.1.3.48" evidence="1"/>
<accession>A0AAD9N375</accession>
<protein>
    <recommendedName>
        <fullName evidence="1">protein-tyrosine-phosphatase</fullName>
        <ecNumber evidence="1">3.1.3.48</ecNumber>
    </recommendedName>
</protein>
<dbReference type="InterPro" id="IPR016130">
    <property type="entry name" value="Tyr_Pase_AS"/>
</dbReference>
<dbReference type="InterPro" id="IPR000242">
    <property type="entry name" value="PTP_cat"/>
</dbReference>
<feature type="region of interest" description="Disordered" evidence="5">
    <location>
        <begin position="164"/>
        <end position="188"/>
    </location>
</feature>
<evidence type="ECO:0000256" key="1">
    <source>
        <dbReference type="ARBA" id="ARBA00013064"/>
    </source>
</evidence>
<dbReference type="PROSITE" id="PS50056">
    <property type="entry name" value="TYR_PHOSPHATASE_2"/>
    <property type="match status" value="2"/>
</dbReference>
<evidence type="ECO:0000256" key="4">
    <source>
        <dbReference type="ARBA" id="ARBA00051722"/>
    </source>
</evidence>
<dbReference type="InterPro" id="IPR000387">
    <property type="entry name" value="Tyr_Pase_dom"/>
</dbReference>
<dbReference type="InterPro" id="IPR050348">
    <property type="entry name" value="Protein-Tyr_Phosphatase"/>
</dbReference>
<evidence type="ECO:0000313" key="8">
    <source>
        <dbReference type="EMBL" id="KAK2153788.1"/>
    </source>
</evidence>
<sequence>MDMQDSSTNGVPCDKNQSRIVRHFHFKTWEDKGKPQYGPHTLLAFMNRIHSLDKHGHGPLIVHCSAGVGRTGSFIALDILQQMATKQQSVDIYNCVDRLRRERMFMVQTKEQYVFLHQTIVEFIKYTNTSHDCNRFSQKFASVLDQQADPEIMSIMEVELKHLTEQNPNTRSDNKSGLKEENKDKNRNLELVPDDSKRLFISGIVGNYINAISSDSFAAHNSRVVTQMPLPQTMADFWKLIMGENCRGIIMLNQLDNTDPTCIPYWPKEINGKKTYGQIKVELLATDEDTKSGFIVKRDFRVTEIKQREFGPANTMTVRQFQLISWPNDQILPPQRKHLLDLMDHLQSWQQSSKDSAEKGKVLVHCIDGGSRSGIFCGVSFMLDRMRIEQDVNVYLSARYVSRNRPQFFDNILEYQFLYQMAVEHLTESKEYANVR</sequence>
<dbReference type="SMART" id="SM00404">
    <property type="entry name" value="PTPc_motif"/>
    <property type="match status" value="2"/>
</dbReference>
<dbReference type="GO" id="GO:0004725">
    <property type="term" value="F:protein tyrosine phosphatase activity"/>
    <property type="evidence" value="ECO:0007669"/>
    <property type="project" value="UniProtKB-EC"/>
</dbReference>
<dbReference type="PROSITE" id="PS50055">
    <property type="entry name" value="TYR_PHOSPHATASE_PTP"/>
    <property type="match status" value="2"/>
</dbReference>
<dbReference type="CDD" id="cd00047">
    <property type="entry name" value="PTPc"/>
    <property type="match status" value="1"/>
</dbReference>
<dbReference type="Gene3D" id="3.90.190.10">
    <property type="entry name" value="Protein tyrosine phosphatase superfamily"/>
    <property type="match status" value="2"/>
</dbReference>
<reference evidence="8" key="1">
    <citation type="journal article" date="2023" name="Mol. Biol. Evol.">
        <title>Third-Generation Sequencing Reveals the Adaptive Role of the Epigenome in Three Deep-Sea Polychaetes.</title>
        <authorList>
            <person name="Perez M."/>
            <person name="Aroh O."/>
            <person name="Sun Y."/>
            <person name="Lan Y."/>
            <person name="Juniper S.K."/>
            <person name="Young C.R."/>
            <person name="Angers B."/>
            <person name="Qian P.Y."/>
        </authorList>
    </citation>
    <scope>NUCLEOTIDE SEQUENCE</scope>
    <source>
        <strain evidence="8">P08H-3</strain>
    </source>
</reference>
<organism evidence="8 9">
    <name type="scientific">Paralvinella palmiformis</name>
    <dbReference type="NCBI Taxonomy" id="53620"/>
    <lineage>
        <taxon>Eukaryota</taxon>
        <taxon>Metazoa</taxon>
        <taxon>Spiralia</taxon>
        <taxon>Lophotrochozoa</taxon>
        <taxon>Annelida</taxon>
        <taxon>Polychaeta</taxon>
        <taxon>Sedentaria</taxon>
        <taxon>Canalipalpata</taxon>
        <taxon>Terebellida</taxon>
        <taxon>Terebelliformia</taxon>
        <taxon>Alvinellidae</taxon>
        <taxon>Paralvinella</taxon>
    </lineage>
</organism>
<evidence type="ECO:0000313" key="9">
    <source>
        <dbReference type="Proteomes" id="UP001208570"/>
    </source>
</evidence>
<evidence type="ECO:0000259" key="7">
    <source>
        <dbReference type="PROSITE" id="PS50056"/>
    </source>
</evidence>
<dbReference type="SUPFAM" id="SSF52799">
    <property type="entry name" value="(Phosphotyrosine protein) phosphatases II"/>
    <property type="match status" value="2"/>
</dbReference>